<dbReference type="EMBL" id="RQFT01000012">
    <property type="protein sequence ID" value="TGL03546.1"/>
    <property type="molecule type" value="Genomic_DNA"/>
</dbReference>
<reference evidence="1 2" key="1">
    <citation type="journal article" date="2019" name="PLoS Negl. Trop. Dis.">
        <title>Revisiting the worldwide diversity of Leptospira species in the environment.</title>
        <authorList>
            <person name="Vincent A.T."/>
            <person name="Schiettekatte O."/>
            <person name="Bourhy P."/>
            <person name="Veyrier F.J."/>
            <person name="Picardeau M."/>
        </authorList>
    </citation>
    <scope>NUCLEOTIDE SEQUENCE [LARGE SCALE GENOMIC DNA]</scope>
    <source>
        <strain evidence="1 2">201800273</strain>
    </source>
</reference>
<gene>
    <name evidence="1" type="ORF">EHQ43_17485</name>
</gene>
<evidence type="ECO:0000313" key="1">
    <source>
        <dbReference type="EMBL" id="TGL03546.1"/>
    </source>
</evidence>
<proteinExistence type="predicted"/>
<comment type="caution">
    <text evidence="1">The sequence shown here is derived from an EMBL/GenBank/DDBJ whole genome shotgun (WGS) entry which is preliminary data.</text>
</comment>
<name>A0A7I0HPM3_9LEPT</name>
<protein>
    <submittedName>
        <fullName evidence="1">Uncharacterized protein</fullName>
    </submittedName>
</protein>
<sequence>MNENKIKLFGKFIPEYRDRHILADFTRDFFAMDTFMVGTLERIGTVYFQPVIVCHSKYAWRGLNTSKIPINAIQTLNNEVIPFIEEHNIPIKTILT</sequence>
<evidence type="ECO:0000313" key="2">
    <source>
        <dbReference type="Proteomes" id="UP000297641"/>
    </source>
</evidence>
<dbReference type="RefSeq" id="WP_135771851.1">
    <property type="nucleotide sequence ID" value="NZ_RQFT01000012.1"/>
</dbReference>
<organism evidence="1 2">
    <name type="scientific">Leptospira bouyouniensis</name>
    <dbReference type="NCBI Taxonomy" id="2484911"/>
    <lineage>
        <taxon>Bacteria</taxon>
        <taxon>Pseudomonadati</taxon>
        <taxon>Spirochaetota</taxon>
        <taxon>Spirochaetia</taxon>
        <taxon>Leptospirales</taxon>
        <taxon>Leptospiraceae</taxon>
        <taxon>Leptospira</taxon>
    </lineage>
</organism>
<dbReference type="Proteomes" id="UP000297641">
    <property type="component" value="Unassembled WGS sequence"/>
</dbReference>
<dbReference type="AlphaFoldDB" id="A0A7I0HPM3"/>
<accession>A0A7I0HPM3</accession>